<evidence type="ECO:0000313" key="2">
    <source>
        <dbReference type="EMBL" id="MPN21632.1"/>
    </source>
</evidence>
<evidence type="ECO:0008006" key="3">
    <source>
        <dbReference type="Google" id="ProtNLM"/>
    </source>
</evidence>
<accession>A0A645G6Q1</accession>
<protein>
    <recommendedName>
        <fullName evidence="3">Chromosome partition protein Smc</fullName>
    </recommendedName>
</protein>
<reference evidence="2" key="1">
    <citation type="submission" date="2019-08" db="EMBL/GenBank/DDBJ databases">
        <authorList>
            <person name="Kucharzyk K."/>
            <person name="Murdoch R.W."/>
            <person name="Higgins S."/>
            <person name="Loffler F."/>
        </authorList>
    </citation>
    <scope>NUCLEOTIDE SEQUENCE</scope>
</reference>
<dbReference type="AlphaFoldDB" id="A0A645G6Q1"/>
<dbReference type="EMBL" id="VSSQ01069644">
    <property type="protein sequence ID" value="MPN21632.1"/>
    <property type="molecule type" value="Genomic_DNA"/>
</dbReference>
<organism evidence="2">
    <name type="scientific">bioreactor metagenome</name>
    <dbReference type="NCBI Taxonomy" id="1076179"/>
    <lineage>
        <taxon>unclassified sequences</taxon>
        <taxon>metagenomes</taxon>
        <taxon>ecological metagenomes</taxon>
    </lineage>
</organism>
<proteinExistence type="predicted"/>
<evidence type="ECO:0000256" key="1">
    <source>
        <dbReference type="SAM" id="Coils"/>
    </source>
</evidence>
<name>A0A645G6Q1_9ZZZZ</name>
<gene>
    <name evidence="2" type="ORF">SDC9_169012</name>
</gene>
<keyword evidence="1" id="KW-0175">Coiled coil</keyword>
<sequence length="238" mass="27455">MLENETKFINRRNNYLLKFNSAQQRLNNLERSLKTEKSNYDIYLRAKATKSLIDEYSLHIEQDRREKKVLVDRRSGIRQELSKYAEMKKIASEVYTKNFDRLLDDLDIPKNQVEGNSEPGEFLDASGAYGPRCKVSQILAFVKTKAELSAKTISFPIIIDSPNTLEQDDIHLDAILRKLFSWSETDNQIIIASLVGREIAESISGVNVIALDNQPNHVMNNVDYDKYFDEISQMLLLF</sequence>
<comment type="caution">
    <text evidence="2">The sequence shown here is derived from an EMBL/GenBank/DDBJ whole genome shotgun (WGS) entry which is preliminary data.</text>
</comment>
<feature type="coiled-coil region" evidence="1">
    <location>
        <begin position="12"/>
        <end position="46"/>
    </location>
</feature>